<comment type="caution">
    <text evidence="10">The sequence shown here is derived from an EMBL/GenBank/DDBJ whole genome shotgun (WGS) entry which is preliminary data.</text>
</comment>
<evidence type="ECO:0000256" key="4">
    <source>
        <dbReference type="ARBA" id="ARBA00022692"/>
    </source>
</evidence>
<evidence type="ECO:0000313" key="11">
    <source>
        <dbReference type="Proteomes" id="UP000691718"/>
    </source>
</evidence>
<organism evidence="10 11">
    <name type="scientific">Parnassius apollo</name>
    <name type="common">Apollo butterfly</name>
    <name type="synonym">Papilio apollo</name>
    <dbReference type="NCBI Taxonomy" id="110799"/>
    <lineage>
        <taxon>Eukaryota</taxon>
        <taxon>Metazoa</taxon>
        <taxon>Ecdysozoa</taxon>
        <taxon>Arthropoda</taxon>
        <taxon>Hexapoda</taxon>
        <taxon>Insecta</taxon>
        <taxon>Pterygota</taxon>
        <taxon>Neoptera</taxon>
        <taxon>Endopterygota</taxon>
        <taxon>Lepidoptera</taxon>
        <taxon>Glossata</taxon>
        <taxon>Ditrysia</taxon>
        <taxon>Papilionoidea</taxon>
        <taxon>Papilionidae</taxon>
        <taxon>Parnassiinae</taxon>
        <taxon>Parnassini</taxon>
        <taxon>Parnassius</taxon>
        <taxon>Parnassius</taxon>
    </lineage>
</organism>
<proteinExistence type="inferred from homology"/>
<keyword evidence="7" id="KW-0325">Glycoprotein</keyword>
<evidence type="ECO:0000256" key="5">
    <source>
        <dbReference type="ARBA" id="ARBA00022989"/>
    </source>
</evidence>
<evidence type="ECO:0000256" key="8">
    <source>
        <dbReference type="SAM" id="MobiDB-lite"/>
    </source>
</evidence>
<evidence type="ECO:0000256" key="1">
    <source>
        <dbReference type="ARBA" id="ARBA00004236"/>
    </source>
</evidence>
<evidence type="ECO:0000256" key="6">
    <source>
        <dbReference type="ARBA" id="ARBA00023136"/>
    </source>
</evidence>
<dbReference type="Pfam" id="PF01130">
    <property type="entry name" value="CD36"/>
    <property type="match status" value="1"/>
</dbReference>
<keyword evidence="11" id="KW-1185">Reference proteome</keyword>
<dbReference type="PANTHER" id="PTHR11923:SF89">
    <property type="entry name" value="GH15894P"/>
    <property type="match status" value="1"/>
</dbReference>
<gene>
    <name evidence="10" type="ORF">PAPOLLO_LOCUS4056</name>
</gene>
<evidence type="ECO:0000313" key="10">
    <source>
        <dbReference type="EMBL" id="CAG4949585.1"/>
    </source>
</evidence>
<dbReference type="AlphaFoldDB" id="A0A8S3WAS2"/>
<keyword evidence="3" id="KW-1003">Cell membrane</keyword>
<dbReference type="EMBL" id="CAJQZP010000220">
    <property type="protein sequence ID" value="CAG4949585.1"/>
    <property type="molecule type" value="Genomic_DNA"/>
</dbReference>
<feature type="transmembrane region" description="Helical" evidence="9">
    <location>
        <begin position="96"/>
        <end position="118"/>
    </location>
</feature>
<evidence type="ECO:0000256" key="2">
    <source>
        <dbReference type="ARBA" id="ARBA00010532"/>
    </source>
</evidence>
<comment type="subcellular location">
    <subcellularLocation>
        <location evidence="1">Cell membrane</location>
    </subcellularLocation>
</comment>
<sequence length="291" mass="33135">MSSENITPTVSINSGRSSRTNSTNCMDSDSTKDSASDSLNSLIEEKINTNCDNSCLNECIDVNCSLGNQYTVYENDSGKVLKKRRSICCNAAGQTVWGVILIIVSISGFIFTPLDFMLWEKLKMRPGFPPYEWWADPPDEVKMRVHVFNVTNHERFLKGLDKKLNLQEIGPIVYLEKLQHSSIRFNENNTLTYTAKRSLIYLPDENVHDLNSTIILPNIAVLGMASYLHDSNYFVRTAFRLLVNTHGSEFFVKKTLYEYLWDYRDPVLATSRNIVPSIVPVDNMGFFDKSL</sequence>
<dbReference type="GO" id="GO:0005886">
    <property type="term" value="C:plasma membrane"/>
    <property type="evidence" value="ECO:0007669"/>
    <property type="project" value="UniProtKB-SubCell"/>
</dbReference>
<feature type="compositionally biased region" description="Polar residues" evidence="8">
    <location>
        <begin position="1"/>
        <end position="10"/>
    </location>
</feature>
<dbReference type="GO" id="GO:0005044">
    <property type="term" value="F:scavenger receptor activity"/>
    <property type="evidence" value="ECO:0007669"/>
    <property type="project" value="TreeGrafter"/>
</dbReference>
<evidence type="ECO:0000256" key="3">
    <source>
        <dbReference type="ARBA" id="ARBA00022475"/>
    </source>
</evidence>
<keyword evidence="4 9" id="KW-0812">Transmembrane</keyword>
<reference evidence="10" key="1">
    <citation type="submission" date="2021-04" db="EMBL/GenBank/DDBJ databases">
        <authorList>
            <person name="Tunstrom K."/>
        </authorList>
    </citation>
    <scope>NUCLEOTIDE SEQUENCE</scope>
</reference>
<dbReference type="InterPro" id="IPR002159">
    <property type="entry name" value="CD36_fam"/>
</dbReference>
<protein>
    <submittedName>
        <fullName evidence="10">(apollo) hypothetical protein</fullName>
    </submittedName>
</protein>
<evidence type="ECO:0000256" key="7">
    <source>
        <dbReference type="ARBA" id="ARBA00023180"/>
    </source>
</evidence>
<evidence type="ECO:0000256" key="9">
    <source>
        <dbReference type="SAM" id="Phobius"/>
    </source>
</evidence>
<keyword evidence="5 9" id="KW-1133">Transmembrane helix</keyword>
<dbReference type="OrthoDB" id="8187528at2759"/>
<feature type="region of interest" description="Disordered" evidence="8">
    <location>
        <begin position="1"/>
        <end position="33"/>
    </location>
</feature>
<dbReference type="GO" id="GO:0005737">
    <property type="term" value="C:cytoplasm"/>
    <property type="evidence" value="ECO:0007669"/>
    <property type="project" value="TreeGrafter"/>
</dbReference>
<dbReference type="PANTHER" id="PTHR11923">
    <property type="entry name" value="SCAVENGER RECEPTOR CLASS B TYPE-1 SR-B1"/>
    <property type="match status" value="1"/>
</dbReference>
<name>A0A8S3WAS2_PARAO</name>
<dbReference type="Proteomes" id="UP000691718">
    <property type="component" value="Unassembled WGS sequence"/>
</dbReference>
<accession>A0A8S3WAS2</accession>
<feature type="compositionally biased region" description="Low complexity" evidence="8">
    <location>
        <begin position="11"/>
        <end position="28"/>
    </location>
</feature>
<comment type="similarity">
    <text evidence="2">Belongs to the CD36 family.</text>
</comment>
<keyword evidence="6 9" id="KW-0472">Membrane</keyword>